<protein>
    <recommendedName>
        <fullName evidence="1">NIL domain-containing protein</fullName>
    </recommendedName>
</protein>
<gene>
    <name evidence="2" type="ORF">GBAR_LOCUS981</name>
</gene>
<sequence length="67" mass="7685">MITEPLIYNLGRKFEIITNIRRANVQERVGWVVLELEGDEDEIDRGLEWMTEAGVRVDPITGDLIEG</sequence>
<evidence type="ECO:0000259" key="1">
    <source>
        <dbReference type="Pfam" id="PF09383"/>
    </source>
</evidence>
<dbReference type="SUPFAM" id="SSF55021">
    <property type="entry name" value="ACT-like"/>
    <property type="match status" value="1"/>
</dbReference>
<dbReference type="Pfam" id="PF09383">
    <property type="entry name" value="NIL"/>
    <property type="match status" value="1"/>
</dbReference>
<comment type="caution">
    <text evidence="2">The sequence shown here is derived from an EMBL/GenBank/DDBJ whole genome shotgun (WGS) entry which is preliminary data.</text>
</comment>
<dbReference type="AlphaFoldDB" id="A0AA35QVK4"/>
<reference evidence="2" key="1">
    <citation type="submission" date="2023-03" db="EMBL/GenBank/DDBJ databases">
        <authorList>
            <person name="Steffen K."/>
            <person name="Cardenas P."/>
        </authorList>
    </citation>
    <scope>NUCLEOTIDE SEQUENCE</scope>
</reference>
<accession>A0AA35QVK4</accession>
<dbReference type="EMBL" id="CASHTH010000144">
    <property type="protein sequence ID" value="CAI7992394.1"/>
    <property type="molecule type" value="Genomic_DNA"/>
</dbReference>
<keyword evidence="3" id="KW-1185">Reference proteome</keyword>
<evidence type="ECO:0000313" key="3">
    <source>
        <dbReference type="Proteomes" id="UP001174909"/>
    </source>
</evidence>
<dbReference type="Proteomes" id="UP001174909">
    <property type="component" value="Unassembled WGS sequence"/>
</dbReference>
<dbReference type="InterPro" id="IPR018449">
    <property type="entry name" value="NIL_domain"/>
</dbReference>
<name>A0AA35QVK4_GEOBA</name>
<dbReference type="Gene3D" id="3.30.70.260">
    <property type="match status" value="1"/>
</dbReference>
<evidence type="ECO:0000313" key="2">
    <source>
        <dbReference type="EMBL" id="CAI7992394.1"/>
    </source>
</evidence>
<proteinExistence type="predicted"/>
<dbReference type="InterPro" id="IPR045865">
    <property type="entry name" value="ACT-like_dom_sf"/>
</dbReference>
<organism evidence="2 3">
    <name type="scientific">Geodia barretti</name>
    <name type="common">Barrett's horny sponge</name>
    <dbReference type="NCBI Taxonomy" id="519541"/>
    <lineage>
        <taxon>Eukaryota</taxon>
        <taxon>Metazoa</taxon>
        <taxon>Porifera</taxon>
        <taxon>Demospongiae</taxon>
        <taxon>Heteroscleromorpha</taxon>
        <taxon>Tetractinellida</taxon>
        <taxon>Astrophorina</taxon>
        <taxon>Geodiidae</taxon>
        <taxon>Geodia</taxon>
    </lineage>
</organism>
<feature type="domain" description="NIL" evidence="1">
    <location>
        <begin position="3"/>
        <end position="58"/>
    </location>
</feature>